<dbReference type="EMBL" id="VSSQ01024424">
    <property type="protein sequence ID" value="MPM71934.1"/>
    <property type="molecule type" value="Genomic_DNA"/>
</dbReference>
<organism evidence="1">
    <name type="scientific">bioreactor metagenome</name>
    <dbReference type="NCBI Taxonomy" id="1076179"/>
    <lineage>
        <taxon>unclassified sequences</taxon>
        <taxon>metagenomes</taxon>
        <taxon>ecological metagenomes</taxon>
    </lineage>
</organism>
<dbReference type="AlphaFoldDB" id="A0A645C969"/>
<reference evidence="1" key="1">
    <citation type="submission" date="2019-08" db="EMBL/GenBank/DDBJ databases">
        <authorList>
            <person name="Kucharzyk K."/>
            <person name="Murdoch R.W."/>
            <person name="Higgins S."/>
            <person name="Loffler F."/>
        </authorList>
    </citation>
    <scope>NUCLEOTIDE SEQUENCE</scope>
</reference>
<accession>A0A645C969</accession>
<evidence type="ECO:0000313" key="1">
    <source>
        <dbReference type="EMBL" id="MPM71934.1"/>
    </source>
</evidence>
<name>A0A645C969_9ZZZZ</name>
<gene>
    <name evidence="1" type="ORF">SDC9_118906</name>
</gene>
<comment type="caution">
    <text evidence="1">The sequence shown here is derived from an EMBL/GenBank/DDBJ whole genome shotgun (WGS) entry which is preliminary data.</text>
</comment>
<protein>
    <submittedName>
        <fullName evidence="1">Uncharacterized protein</fullName>
    </submittedName>
</protein>
<sequence length="34" mass="3846">MNCLVNIGSKDFVKIKMDFGCTVVILMKILKVML</sequence>
<proteinExistence type="predicted"/>